<accession>A0A8J2H6K2</accession>
<comment type="caution">
    <text evidence="2">The sequence shown here is derived from an EMBL/GenBank/DDBJ whole genome shotgun (WGS) entry which is preliminary data.</text>
</comment>
<sequence>TLIVVEEVDVAEDTDLVVDLGVYSVVHHLLQPSHIFPIYNSHYHHWNHNRPSYGSSGAGQSVSSTTPTSTSTNSPVNLPVSSQNAYQQRMNQIFSMNEFNNPKKSESNTTPKTVMSTKSSFRDSTIENYLFRMKNILRIINRGKDEDLEKFLDSKINELFK</sequence>
<keyword evidence="3" id="KW-1185">Reference proteome</keyword>
<dbReference type="AlphaFoldDB" id="A0A8J2H6K2"/>
<dbReference type="Proteomes" id="UP000786811">
    <property type="component" value="Unassembled WGS sequence"/>
</dbReference>
<gene>
    <name evidence="2" type="ORF">HICCMSTLAB_LOCUS2907</name>
</gene>
<protein>
    <submittedName>
        <fullName evidence="2">Uncharacterized protein</fullName>
    </submittedName>
</protein>
<dbReference type="EMBL" id="CAJNRD030001117">
    <property type="protein sequence ID" value="CAG5079042.1"/>
    <property type="molecule type" value="Genomic_DNA"/>
</dbReference>
<evidence type="ECO:0000313" key="3">
    <source>
        <dbReference type="Proteomes" id="UP000786811"/>
    </source>
</evidence>
<feature type="region of interest" description="Disordered" evidence="1">
    <location>
        <begin position="99"/>
        <end position="118"/>
    </location>
</feature>
<feature type="compositionally biased region" description="Polar residues" evidence="1">
    <location>
        <begin position="51"/>
        <end position="60"/>
    </location>
</feature>
<reference evidence="2" key="1">
    <citation type="submission" date="2021-04" db="EMBL/GenBank/DDBJ databases">
        <authorList>
            <person name="Chebbi M.A.C M."/>
        </authorList>
    </citation>
    <scope>NUCLEOTIDE SEQUENCE</scope>
</reference>
<proteinExistence type="predicted"/>
<organism evidence="2 3">
    <name type="scientific">Cotesia congregata</name>
    <name type="common">Parasitoid wasp</name>
    <name type="synonym">Apanteles congregatus</name>
    <dbReference type="NCBI Taxonomy" id="51543"/>
    <lineage>
        <taxon>Eukaryota</taxon>
        <taxon>Metazoa</taxon>
        <taxon>Ecdysozoa</taxon>
        <taxon>Arthropoda</taxon>
        <taxon>Hexapoda</taxon>
        <taxon>Insecta</taxon>
        <taxon>Pterygota</taxon>
        <taxon>Neoptera</taxon>
        <taxon>Endopterygota</taxon>
        <taxon>Hymenoptera</taxon>
        <taxon>Apocrita</taxon>
        <taxon>Ichneumonoidea</taxon>
        <taxon>Braconidae</taxon>
        <taxon>Microgastrinae</taxon>
        <taxon>Cotesia</taxon>
    </lineage>
</organism>
<evidence type="ECO:0000256" key="1">
    <source>
        <dbReference type="SAM" id="MobiDB-lite"/>
    </source>
</evidence>
<dbReference type="OrthoDB" id="10476255at2759"/>
<name>A0A8J2H6K2_COTCN</name>
<feature type="region of interest" description="Disordered" evidence="1">
    <location>
        <begin position="51"/>
        <end position="77"/>
    </location>
</feature>
<feature type="compositionally biased region" description="Polar residues" evidence="1">
    <location>
        <begin position="107"/>
        <end position="118"/>
    </location>
</feature>
<feature type="non-terminal residue" evidence="2">
    <location>
        <position position="161"/>
    </location>
</feature>
<feature type="compositionally biased region" description="Low complexity" evidence="1">
    <location>
        <begin position="61"/>
        <end position="77"/>
    </location>
</feature>
<evidence type="ECO:0000313" key="2">
    <source>
        <dbReference type="EMBL" id="CAG5079042.1"/>
    </source>
</evidence>